<name>A0A7C8IK13_9PEZI</name>
<dbReference type="PANTHER" id="PTHR43544">
    <property type="entry name" value="SHORT-CHAIN DEHYDROGENASE/REDUCTASE"/>
    <property type="match status" value="1"/>
</dbReference>
<feature type="region of interest" description="Disordered" evidence="2">
    <location>
        <begin position="546"/>
        <end position="565"/>
    </location>
</feature>
<evidence type="ECO:0000256" key="2">
    <source>
        <dbReference type="SAM" id="MobiDB-lite"/>
    </source>
</evidence>
<dbReference type="InterPro" id="IPR036291">
    <property type="entry name" value="NAD(P)-bd_dom_sf"/>
</dbReference>
<dbReference type="SUPFAM" id="SSF51735">
    <property type="entry name" value="NAD(P)-binding Rossmann-fold domains"/>
    <property type="match status" value="1"/>
</dbReference>
<dbReference type="InterPro" id="IPR051468">
    <property type="entry name" value="Fungal_SecMetab_SDRs"/>
</dbReference>
<feature type="region of interest" description="Disordered" evidence="2">
    <location>
        <begin position="340"/>
        <end position="380"/>
    </location>
</feature>
<proteinExistence type="inferred from homology"/>
<comment type="similarity">
    <text evidence="1">Belongs to the short-chain dehydrogenases/reductases (SDR) family.</text>
</comment>
<dbReference type="AlphaFoldDB" id="A0A7C8IK13"/>
<dbReference type="Pfam" id="PF00106">
    <property type="entry name" value="adh_short"/>
    <property type="match status" value="1"/>
</dbReference>
<dbReference type="PANTHER" id="PTHR43544:SF26">
    <property type="entry name" value="SHORT CHAIN DEHYDROGENASE_REDUCTASE FAMILY OXIDOREDUCTASE (JCVI)"/>
    <property type="match status" value="1"/>
</dbReference>
<evidence type="ECO:0000256" key="1">
    <source>
        <dbReference type="ARBA" id="ARBA00006484"/>
    </source>
</evidence>
<evidence type="ECO:0000313" key="4">
    <source>
        <dbReference type="Proteomes" id="UP000481858"/>
    </source>
</evidence>
<dbReference type="Gene3D" id="3.40.50.720">
    <property type="entry name" value="NAD(P)-binding Rossmann-like Domain"/>
    <property type="match status" value="1"/>
</dbReference>
<dbReference type="EMBL" id="WUBL01000109">
    <property type="protein sequence ID" value="KAF2965629.1"/>
    <property type="molecule type" value="Genomic_DNA"/>
</dbReference>
<dbReference type="Proteomes" id="UP000481858">
    <property type="component" value="Unassembled WGS sequence"/>
</dbReference>
<accession>A0A7C8IK13</accession>
<comment type="caution">
    <text evidence="3">The sequence shown here is derived from an EMBL/GenBank/DDBJ whole genome shotgun (WGS) entry which is preliminary data.</text>
</comment>
<dbReference type="OrthoDB" id="4698826at2759"/>
<evidence type="ECO:0000313" key="3">
    <source>
        <dbReference type="EMBL" id="KAF2965629.1"/>
    </source>
</evidence>
<dbReference type="InParanoid" id="A0A7C8IK13"/>
<feature type="compositionally biased region" description="Low complexity" evidence="2">
    <location>
        <begin position="824"/>
        <end position="833"/>
    </location>
</feature>
<gene>
    <name evidence="3" type="ORF">GQX73_g7941</name>
</gene>
<dbReference type="GO" id="GO:0005737">
    <property type="term" value="C:cytoplasm"/>
    <property type="evidence" value="ECO:0007669"/>
    <property type="project" value="TreeGrafter"/>
</dbReference>
<organism evidence="3 4">
    <name type="scientific">Xylaria multiplex</name>
    <dbReference type="NCBI Taxonomy" id="323545"/>
    <lineage>
        <taxon>Eukaryota</taxon>
        <taxon>Fungi</taxon>
        <taxon>Dikarya</taxon>
        <taxon>Ascomycota</taxon>
        <taxon>Pezizomycotina</taxon>
        <taxon>Sordariomycetes</taxon>
        <taxon>Xylariomycetidae</taxon>
        <taxon>Xylariales</taxon>
        <taxon>Xylariaceae</taxon>
        <taxon>Xylaria</taxon>
    </lineage>
</organism>
<sequence length="962" mass="107482">MDSQLNPSSPSPVSNEPHISLDLTDIAEAVGIDPFQVQNTEDLTKLVHNLEKAKYLPNIIIPQLLNYSWSSHEVDPAKVIESMQPIWDLLNGDISRVPSTFNPEKMSSFSECLIWWIYYISVQSDGPTPPPLFPETQAHRDAFAPENAASRALLDLPKGAGSVLIVTKYDAANELSPFDAVKELREKHSIPHLDIVVANAGIAKVFPLARDVKRGDIIEHIDVNALSVISLFQATRALLQKSPGKPIFAPIGSGAGALGRQPPVPSSAYGPSKSLLFWYGIRINAEEEWLNTFIVDPGFVQTDMGNDAARRLGFKEDALLTIDESMGSLFQVLRTTTKEKHGDDCCRTPLTESKAHPASPASPVSPTSRHSAPSPSNNSSSAIMKFAATVEELKEARARRQSQELVIELQEGEIKRLHSIIQKQRGVSESLETKLFDSFVVMTQSQQHELDKLQKRLLDLQADAEDWLLGHEWRHLQQKLHDLNRKLDGYIKSSTPQKIAAGEQTDELPLFITGLLGDLPRMWNELEKLQQDIEEEQYRGTANYSDGAEHTAEQTTHSDTSQEEVCSAEMPAHPSVTDILDHYYEFSQLQRKRMAARKERLQGLLDDISTELGRLQADLAYEEGRTANMRTRMMFWEADLGVSKVECPDTLLSNLEMKQTVLKCGSQELEKIAGIIQELPSHFHVIDIRAPGEDRTSCCPTSGKKAPSTLSVDELDENYGHLDNSGDKHATGIDTRPCLSPEGSLAFYKSKKIKYPLAADDDIELGDIHELRLRRLTEEVYNIMSKTKPTIKIRACRDALTSSIVWRVSEAVDLLNSIDDTANTTKSTCSSTPPKTPPMEIKQASRTQNRAGDAGQRDDTLYIAELESKLKEKQDNEKAWATHFENLHQREKEAKTALQEQLDSAKLGNEELQKVVKVVAGKLFEHRERLWGLSTPARKMGEELISTLEQLEISCDEPLIYE</sequence>
<feature type="region of interest" description="Disordered" evidence="2">
    <location>
        <begin position="822"/>
        <end position="857"/>
    </location>
</feature>
<feature type="compositionally biased region" description="Low complexity" evidence="2">
    <location>
        <begin position="356"/>
        <end position="380"/>
    </location>
</feature>
<protein>
    <submittedName>
        <fullName evidence="3">Uncharacterized protein</fullName>
    </submittedName>
</protein>
<reference evidence="3 4" key="1">
    <citation type="submission" date="2019-12" db="EMBL/GenBank/DDBJ databases">
        <title>Draft genome sequence of the ascomycete Xylaria multiplex DSM 110363.</title>
        <authorList>
            <person name="Buettner E."/>
            <person name="Kellner H."/>
        </authorList>
    </citation>
    <scope>NUCLEOTIDE SEQUENCE [LARGE SCALE GENOMIC DNA]</scope>
    <source>
        <strain evidence="3 4">DSM 110363</strain>
    </source>
</reference>
<dbReference type="GO" id="GO:0016491">
    <property type="term" value="F:oxidoreductase activity"/>
    <property type="evidence" value="ECO:0007669"/>
    <property type="project" value="TreeGrafter"/>
</dbReference>
<dbReference type="InterPro" id="IPR002347">
    <property type="entry name" value="SDR_fam"/>
</dbReference>
<keyword evidence="4" id="KW-1185">Reference proteome</keyword>